<sequence length="292" mass="32355">MKTTSHFVAGAGLGLRRALMGPLADVPDTAIDFMEIAPENWIGIGGRFGKQLRQFTERYDFLCHGLSLSLGGPAALDEALVRSVKSFMQEHGIKAYSEHLSYCSDDGHLYDLMPVPMTEAAVDYVAERIMRVQDILGQRLIIENVSTYAEPGKEMSEQDFVCAVLEKADCDLLLDVNNVYVNSINHGQDALQYIRAMPTQRIRYLHIAGHYDEADDLLVDTHGNAVKTDVWALLQHAYDCHGVQPTLLERDFNFPAVAELLAELDVIRQYQADAERAVKNGSLLSGGVRVSG</sequence>
<keyword evidence="3" id="KW-1185">Reference proteome</keyword>
<dbReference type="NCBIfam" id="NF003818">
    <property type="entry name" value="PRK05409.1"/>
    <property type="match status" value="1"/>
</dbReference>
<dbReference type="InterPro" id="IPR007801">
    <property type="entry name" value="MbnB/TglH/ChrH"/>
</dbReference>
<dbReference type="SUPFAM" id="SSF51658">
    <property type="entry name" value="Xylose isomerase-like"/>
    <property type="match status" value="1"/>
</dbReference>
<dbReference type="PANTHER" id="PTHR42194:SF1">
    <property type="entry name" value="UPF0276 PROTEIN HI_1600"/>
    <property type="match status" value="1"/>
</dbReference>
<evidence type="ECO:0000313" key="3">
    <source>
        <dbReference type="Proteomes" id="UP001065322"/>
    </source>
</evidence>
<dbReference type="Pfam" id="PF05114">
    <property type="entry name" value="MbnB_TglH_ChrH"/>
    <property type="match status" value="1"/>
</dbReference>
<comment type="similarity">
    <text evidence="1">Belongs to the UPF0276 family.</text>
</comment>
<dbReference type="EMBL" id="CP054475">
    <property type="protein sequence ID" value="UXD87440.1"/>
    <property type="molecule type" value="Genomic_DNA"/>
</dbReference>
<evidence type="ECO:0000313" key="2">
    <source>
        <dbReference type="EMBL" id="UXD87440.1"/>
    </source>
</evidence>
<dbReference type="HAMAP" id="MF_00697">
    <property type="entry name" value="UPF0276"/>
    <property type="match status" value="1"/>
</dbReference>
<protein>
    <recommendedName>
        <fullName evidence="1">UPF0276 protein HUF19_08340</fullName>
    </recommendedName>
</protein>
<reference evidence="3" key="1">
    <citation type="submission" date="2020-06" db="EMBL/GenBank/DDBJ databases">
        <title>Thalassolituus marinus alknpb1M-1, a hydrocarbon-degrading bacterium isolated from the deep-sea overlying water using an in-situ strategy from the South China Sea basin.</title>
        <authorList>
            <person name="Dong C."/>
            <person name="Chen Y."/>
            <person name="Shao Z."/>
        </authorList>
    </citation>
    <scope>NUCLEOTIDE SEQUENCE [LARGE SCALE GENOMIC DNA]</scope>
    <source>
        <strain evidence="3">alknpb1M-1</strain>
    </source>
</reference>
<organism evidence="2 3">
    <name type="scientific">Thalassolituus hydrocarboniclasticus</name>
    <dbReference type="NCBI Taxonomy" id="2742796"/>
    <lineage>
        <taxon>Bacteria</taxon>
        <taxon>Pseudomonadati</taxon>
        <taxon>Pseudomonadota</taxon>
        <taxon>Gammaproteobacteria</taxon>
        <taxon>Oceanospirillales</taxon>
        <taxon>Oceanospirillaceae</taxon>
        <taxon>Thalassolituus</taxon>
    </lineage>
</organism>
<accession>A0ABY6AA47</accession>
<dbReference type="RefSeq" id="WP_260999357.1">
    <property type="nucleotide sequence ID" value="NZ_CP054475.1"/>
</dbReference>
<evidence type="ECO:0000256" key="1">
    <source>
        <dbReference type="HAMAP-Rule" id="MF_00697"/>
    </source>
</evidence>
<proteinExistence type="inferred from homology"/>
<dbReference type="Proteomes" id="UP001065322">
    <property type="component" value="Chromosome"/>
</dbReference>
<dbReference type="InterPro" id="IPR036237">
    <property type="entry name" value="Xyl_isomerase-like_sf"/>
</dbReference>
<dbReference type="Gene3D" id="3.20.20.150">
    <property type="entry name" value="Divalent-metal-dependent TIM barrel enzymes"/>
    <property type="match status" value="1"/>
</dbReference>
<name>A0ABY6AA47_9GAMM</name>
<dbReference type="PANTHER" id="PTHR42194">
    <property type="entry name" value="UPF0276 PROTEIN HI_1600"/>
    <property type="match status" value="1"/>
</dbReference>
<gene>
    <name evidence="2" type="ORF">HUF19_08340</name>
</gene>